<dbReference type="STRING" id="765915.A0A1Y2I287"/>
<accession>A0A1Y2I287</accession>
<reference evidence="5 6" key="1">
    <citation type="submission" date="2016-07" db="EMBL/GenBank/DDBJ databases">
        <title>Pervasive Adenine N6-methylation of Active Genes in Fungi.</title>
        <authorList>
            <consortium name="DOE Joint Genome Institute"/>
            <person name="Mondo S.J."/>
            <person name="Dannebaum R.O."/>
            <person name="Kuo R.C."/>
            <person name="Labutti K."/>
            <person name="Haridas S."/>
            <person name="Kuo A."/>
            <person name="Salamov A."/>
            <person name="Ahrendt S.R."/>
            <person name="Lipzen A."/>
            <person name="Sullivan W."/>
            <person name="Andreopoulos W.B."/>
            <person name="Clum A."/>
            <person name="Lindquist E."/>
            <person name="Daum C."/>
            <person name="Ramamoorthy G.K."/>
            <person name="Gryganskyi A."/>
            <person name="Culley D."/>
            <person name="Magnuson J.K."/>
            <person name="James T.Y."/>
            <person name="O'Malley M.A."/>
            <person name="Stajich J.E."/>
            <person name="Spatafora J.W."/>
            <person name="Visel A."/>
            <person name="Grigoriev I.V."/>
        </authorList>
    </citation>
    <scope>NUCLEOTIDE SEQUENCE [LARGE SCALE GENOMIC DNA]</scope>
    <source>
        <strain evidence="5 6">PL171</strain>
    </source>
</reference>
<dbReference type="GO" id="GO:0038202">
    <property type="term" value="P:TORC1 signaling"/>
    <property type="evidence" value="ECO:0007669"/>
    <property type="project" value="TreeGrafter"/>
</dbReference>
<keyword evidence="2" id="KW-0469">Meiosis</keyword>
<dbReference type="GO" id="GO:1990130">
    <property type="term" value="C:GATOR1 complex"/>
    <property type="evidence" value="ECO:0007669"/>
    <property type="project" value="TreeGrafter"/>
</dbReference>
<feature type="compositionally biased region" description="Polar residues" evidence="3">
    <location>
        <begin position="338"/>
        <end position="347"/>
    </location>
</feature>
<dbReference type="InterPro" id="IPR056603">
    <property type="entry name" value="HTH_NPRL3"/>
</dbReference>
<dbReference type="GO" id="GO:1904262">
    <property type="term" value="P:negative regulation of TORC1 signaling"/>
    <property type="evidence" value="ECO:0007669"/>
    <property type="project" value="TreeGrafter"/>
</dbReference>
<evidence type="ECO:0000256" key="1">
    <source>
        <dbReference type="ARBA" id="ARBA00010546"/>
    </source>
</evidence>
<comment type="caution">
    <text evidence="5">The sequence shown here is derived from an EMBL/GenBank/DDBJ whole genome shotgun (WGS) entry which is preliminary data.</text>
</comment>
<evidence type="ECO:0000256" key="3">
    <source>
        <dbReference type="SAM" id="MobiDB-lite"/>
    </source>
</evidence>
<dbReference type="Pfam" id="PF03666">
    <property type="entry name" value="NPR3"/>
    <property type="match status" value="2"/>
</dbReference>
<feature type="region of interest" description="Disordered" evidence="3">
    <location>
        <begin position="18"/>
        <end position="43"/>
    </location>
</feature>
<dbReference type="EMBL" id="MCFL01000002">
    <property type="protein sequence ID" value="ORZ40960.1"/>
    <property type="molecule type" value="Genomic_DNA"/>
</dbReference>
<dbReference type="GO" id="GO:0010508">
    <property type="term" value="P:positive regulation of autophagy"/>
    <property type="evidence" value="ECO:0007669"/>
    <property type="project" value="TreeGrafter"/>
</dbReference>
<dbReference type="Pfam" id="PF24064">
    <property type="entry name" value="HTH_NPRL3"/>
    <property type="match status" value="1"/>
</dbReference>
<comment type="function">
    <text evidence="2">Mediates inactivation of the TORC1 complex in response to amino acid starvation. Required for meiotic nuclear division.</text>
</comment>
<organism evidence="5 6">
    <name type="scientific">Catenaria anguillulae PL171</name>
    <dbReference type="NCBI Taxonomy" id="765915"/>
    <lineage>
        <taxon>Eukaryota</taxon>
        <taxon>Fungi</taxon>
        <taxon>Fungi incertae sedis</taxon>
        <taxon>Blastocladiomycota</taxon>
        <taxon>Blastocladiomycetes</taxon>
        <taxon>Blastocladiales</taxon>
        <taxon>Catenariaceae</taxon>
        <taxon>Catenaria</taxon>
    </lineage>
</organism>
<feature type="region of interest" description="Disordered" evidence="3">
    <location>
        <begin position="615"/>
        <end position="658"/>
    </location>
</feature>
<dbReference type="PANTHER" id="PTHR13153">
    <property type="entry name" value="CGTHBA PROTEIN -14 GENE PROTEIN"/>
    <property type="match status" value="1"/>
</dbReference>
<evidence type="ECO:0000259" key="4">
    <source>
        <dbReference type="Pfam" id="PF24064"/>
    </source>
</evidence>
<comment type="similarity">
    <text evidence="1 2">Belongs to the NPR3 family.</text>
</comment>
<evidence type="ECO:0000256" key="2">
    <source>
        <dbReference type="RuleBase" id="RU368069"/>
    </source>
</evidence>
<dbReference type="PANTHER" id="PTHR13153:SF5">
    <property type="entry name" value="GATOR COMPLEX PROTEIN NPRL3"/>
    <property type="match status" value="1"/>
</dbReference>
<feature type="region of interest" description="Disordered" evidence="3">
    <location>
        <begin position="69"/>
        <end position="88"/>
    </location>
</feature>
<keyword evidence="2" id="KW-0732">Signal</keyword>
<proteinExistence type="inferred from homology"/>
<feature type="compositionally biased region" description="Pro residues" evidence="3">
    <location>
        <begin position="30"/>
        <end position="43"/>
    </location>
</feature>
<dbReference type="GO" id="GO:0051321">
    <property type="term" value="P:meiotic cell cycle"/>
    <property type="evidence" value="ECO:0007669"/>
    <property type="project" value="UniProtKB-UniRule"/>
</dbReference>
<comment type="subcellular location">
    <subcellularLocation>
        <location evidence="2">Vacuole membrane</location>
        <topology evidence="2">Peripheral membrane protein</topology>
    </subcellularLocation>
</comment>
<gene>
    <name evidence="5" type="ORF">BCR44DRAFT_1424124</name>
</gene>
<feature type="compositionally biased region" description="Low complexity" evidence="3">
    <location>
        <begin position="198"/>
        <end position="233"/>
    </location>
</feature>
<keyword evidence="6" id="KW-1185">Reference proteome</keyword>
<feature type="compositionally biased region" description="Acidic residues" evidence="3">
    <location>
        <begin position="413"/>
        <end position="423"/>
    </location>
</feature>
<dbReference type="InterPro" id="IPR005365">
    <property type="entry name" value="Npr3"/>
</dbReference>
<feature type="compositionally biased region" description="Gly residues" evidence="3">
    <location>
        <begin position="618"/>
        <end position="628"/>
    </location>
</feature>
<name>A0A1Y2I287_9FUNG</name>
<feature type="region of interest" description="Disordered" evidence="3">
    <location>
        <begin position="309"/>
        <end position="553"/>
    </location>
</feature>
<feature type="compositionally biased region" description="Low complexity" evidence="3">
    <location>
        <begin position="543"/>
        <end position="553"/>
    </location>
</feature>
<dbReference type="GO" id="GO:0034198">
    <property type="term" value="P:cellular response to amino acid starvation"/>
    <property type="evidence" value="ECO:0007669"/>
    <property type="project" value="TreeGrafter"/>
</dbReference>
<feature type="compositionally biased region" description="Polar residues" evidence="3">
    <location>
        <begin position="638"/>
        <end position="652"/>
    </location>
</feature>
<protein>
    <recommendedName>
        <fullName evidence="2">Nitrogen permease regulator 3</fullName>
    </recommendedName>
    <alternativeName>
        <fullName evidence="2">Required for meiotic nuclear division protein 11</fullName>
    </alternativeName>
</protein>
<feature type="compositionally biased region" description="Gly residues" evidence="3">
    <location>
        <begin position="359"/>
        <end position="374"/>
    </location>
</feature>
<feature type="region of interest" description="Disordered" evidence="3">
    <location>
        <begin position="197"/>
        <end position="233"/>
    </location>
</feature>
<feature type="domain" description="GATOR1 complex protein NPRL3 C-terminal HTH" evidence="4">
    <location>
        <begin position="1015"/>
        <end position="1071"/>
    </location>
</feature>
<feature type="compositionally biased region" description="Low complexity" evidence="3">
    <location>
        <begin position="18"/>
        <end position="29"/>
    </location>
</feature>
<dbReference type="AlphaFoldDB" id="A0A1Y2I287"/>
<dbReference type="OrthoDB" id="18648at2759"/>
<evidence type="ECO:0000313" key="6">
    <source>
        <dbReference type="Proteomes" id="UP000193411"/>
    </source>
</evidence>
<dbReference type="Proteomes" id="UP000193411">
    <property type="component" value="Unassembled WGS sequence"/>
</dbReference>
<sequence length="1077" mass="112660">MKRTAANANHNANANATAAHHGSTVTATAAPPPPLPSLPINPPATPTATNCPLLGIALVVGSSRGHHIVAHYPPNPPSPAQLAAGAQGSHHLSFAHHGHTHTSYKALATAPLHGSAPLALAKESLATPLAALLTDMPSYGTPHLVPPISKRGSIAFASEGGGATAVGGMRSSAGPTTHDGKIGGPGTTVAGMLMGEQSATRPTTAASTTTKSTTTAATTDPSQPTSQPTTTSATSLATNNTLLGFELPLLADLLAPKPACCDTPFELTVGNVQFLGLPVGLTGAKLAPVCGRYPGMAPYYKHRMARYMRDEDTEDENEKEPAAGDASPNTSSSSSTSLANGQVVYNSSDDEHDSDKADGGGGPSAGGRRSGAGAKGRHKKRSSFGGSMAFAQQQQHQVCSTDSDWDGGMYTTGDDDGNDTDVDDAARSGGAGRVHFSPPWKGSPAGASRRLSVPMSTAPNTPALKSVDLAVDSDSDDPAGVGGGGGGGLARSKSHPGQYRKWATPRRRSDGSAPPSTSIYEDAYAASRRRSSAGAPGAGAGADSGLPPPGGSSSSARLHINMFHVVFILADLGPGSREWAESLYTHVAVPLTWALRHEQLRHEFVAREAAIALRDRSSGGGGASGISGGARHSGASAQNQPQSHSRGQSASSYMHHMDHLSSGSTRCELNHLLAQTYTAILADAPAHLLVNNHINVTIQVPPRRVPTANSVLITDELEPDVDFDSVATLSDFPMFGDPLPWDLARPRPTPGLVNNLPWDALEPDPVALAADPGGASRPGYFPLIRSYHSLAFVGDRDAILARLPSDASPLVADFVRWFKPSVSFTEAHIHFQVPLYQLLRVAAHLIFWGMARLIHPISLRSVVAVDPECDMVQLSIAASHPDASPLARDFHNQFPGLDLIDFISQLTTGPPRFLSAHVPSRDLRSTYQDAVAFLVARGILIQLHTFVLLKVPAILVRMPHLSLSDFEQLCGTEGSSAVLGATAGASGAQGMPRPEQIKCTLPATIPWVDMPLGVREWVRLVAATQPGNLAAVFERVAPYFTGRFHTDEIMYRTGTVRKDLKAVLAAYAGEVVTVLHA</sequence>
<feature type="compositionally biased region" description="Polar residues" evidence="3">
    <location>
        <begin position="390"/>
        <end position="402"/>
    </location>
</feature>
<evidence type="ECO:0000313" key="5">
    <source>
        <dbReference type="EMBL" id="ORZ40960.1"/>
    </source>
</evidence>
<feature type="compositionally biased region" description="Gly residues" evidence="3">
    <location>
        <begin position="480"/>
        <end position="489"/>
    </location>
</feature>
<dbReference type="GO" id="GO:0005774">
    <property type="term" value="C:vacuolar membrane"/>
    <property type="evidence" value="ECO:0007669"/>
    <property type="project" value="UniProtKB-SubCell"/>
</dbReference>